<dbReference type="Proteomes" id="UP001302602">
    <property type="component" value="Unassembled WGS sequence"/>
</dbReference>
<feature type="signal peptide" evidence="1">
    <location>
        <begin position="1"/>
        <end position="17"/>
    </location>
</feature>
<keyword evidence="3" id="KW-1185">Reference proteome</keyword>
<feature type="chain" id="PRO_5043000776" description="Secreted protein" evidence="1">
    <location>
        <begin position="18"/>
        <end position="107"/>
    </location>
</feature>
<reference evidence="2" key="2">
    <citation type="submission" date="2023-05" db="EMBL/GenBank/DDBJ databases">
        <authorList>
            <consortium name="Lawrence Berkeley National Laboratory"/>
            <person name="Steindorff A."/>
            <person name="Hensen N."/>
            <person name="Bonometti L."/>
            <person name="Westerberg I."/>
            <person name="Brannstrom I.O."/>
            <person name="Guillou S."/>
            <person name="Cros-Aarteil S."/>
            <person name="Calhoun S."/>
            <person name="Haridas S."/>
            <person name="Kuo A."/>
            <person name="Mondo S."/>
            <person name="Pangilinan J."/>
            <person name="Riley R."/>
            <person name="Labutti K."/>
            <person name="Andreopoulos B."/>
            <person name="Lipzen A."/>
            <person name="Chen C."/>
            <person name="Yanf M."/>
            <person name="Daum C."/>
            <person name="Ng V."/>
            <person name="Clum A."/>
            <person name="Ohm R."/>
            <person name="Martin F."/>
            <person name="Silar P."/>
            <person name="Natvig D."/>
            <person name="Lalanne C."/>
            <person name="Gautier V."/>
            <person name="Ament-Velasquez S.L."/>
            <person name="Kruys A."/>
            <person name="Hutchinson M.I."/>
            <person name="Powell A.J."/>
            <person name="Barry K."/>
            <person name="Miller A.N."/>
            <person name="Grigoriev I.V."/>
            <person name="Debuchy R."/>
            <person name="Gladieux P."/>
            <person name="Thoren M.H."/>
            <person name="Johannesson H."/>
        </authorList>
    </citation>
    <scope>NUCLEOTIDE SEQUENCE</scope>
    <source>
        <strain evidence="2">CBS 731.68</strain>
    </source>
</reference>
<keyword evidence="1" id="KW-0732">Signal</keyword>
<name>A0AAN6Z6M4_9PEZI</name>
<dbReference type="AlphaFoldDB" id="A0AAN6Z6M4"/>
<evidence type="ECO:0000256" key="1">
    <source>
        <dbReference type="SAM" id="SignalP"/>
    </source>
</evidence>
<protein>
    <recommendedName>
        <fullName evidence="4">Secreted protein</fullName>
    </recommendedName>
</protein>
<dbReference type="GeneID" id="87832237"/>
<evidence type="ECO:0008006" key="4">
    <source>
        <dbReference type="Google" id="ProtNLM"/>
    </source>
</evidence>
<evidence type="ECO:0000313" key="2">
    <source>
        <dbReference type="EMBL" id="KAK4127012.1"/>
    </source>
</evidence>
<organism evidence="2 3">
    <name type="scientific">Parathielavia appendiculata</name>
    <dbReference type="NCBI Taxonomy" id="2587402"/>
    <lineage>
        <taxon>Eukaryota</taxon>
        <taxon>Fungi</taxon>
        <taxon>Dikarya</taxon>
        <taxon>Ascomycota</taxon>
        <taxon>Pezizomycotina</taxon>
        <taxon>Sordariomycetes</taxon>
        <taxon>Sordariomycetidae</taxon>
        <taxon>Sordariales</taxon>
        <taxon>Chaetomiaceae</taxon>
        <taxon>Parathielavia</taxon>
    </lineage>
</organism>
<proteinExistence type="predicted"/>
<sequence length="107" mass="12148">MTPWFLIWVALGLRVASLPRRSYPCLDIIQETEFIITVVQPHLDLLMLQKSAKRRKGTWFAKAVERDTSTWSCGDTWAYEMSSEFGELKLPIPVGPLVGETRVGVPN</sequence>
<comment type="caution">
    <text evidence="2">The sequence shown here is derived from an EMBL/GenBank/DDBJ whole genome shotgun (WGS) entry which is preliminary data.</text>
</comment>
<dbReference type="EMBL" id="MU853224">
    <property type="protein sequence ID" value="KAK4127012.1"/>
    <property type="molecule type" value="Genomic_DNA"/>
</dbReference>
<evidence type="ECO:0000313" key="3">
    <source>
        <dbReference type="Proteomes" id="UP001302602"/>
    </source>
</evidence>
<dbReference type="RefSeq" id="XP_062650783.1">
    <property type="nucleotide sequence ID" value="XM_062795469.1"/>
</dbReference>
<gene>
    <name evidence="2" type="ORF">N657DRAFT_668973</name>
</gene>
<accession>A0AAN6Z6M4</accession>
<reference evidence="2" key="1">
    <citation type="journal article" date="2023" name="Mol. Phylogenet. Evol.">
        <title>Genome-scale phylogeny and comparative genomics of the fungal order Sordariales.</title>
        <authorList>
            <person name="Hensen N."/>
            <person name="Bonometti L."/>
            <person name="Westerberg I."/>
            <person name="Brannstrom I.O."/>
            <person name="Guillou S."/>
            <person name="Cros-Aarteil S."/>
            <person name="Calhoun S."/>
            <person name="Haridas S."/>
            <person name="Kuo A."/>
            <person name="Mondo S."/>
            <person name="Pangilinan J."/>
            <person name="Riley R."/>
            <person name="LaButti K."/>
            <person name="Andreopoulos B."/>
            <person name="Lipzen A."/>
            <person name="Chen C."/>
            <person name="Yan M."/>
            <person name="Daum C."/>
            <person name="Ng V."/>
            <person name="Clum A."/>
            <person name="Steindorff A."/>
            <person name="Ohm R.A."/>
            <person name="Martin F."/>
            <person name="Silar P."/>
            <person name="Natvig D.O."/>
            <person name="Lalanne C."/>
            <person name="Gautier V."/>
            <person name="Ament-Velasquez S.L."/>
            <person name="Kruys A."/>
            <person name="Hutchinson M.I."/>
            <person name="Powell A.J."/>
            <person name="Barry K."/>
            <person name="Miller A.N."/>
            <person name="Grigoriev I.V."/>
            <person name="Debuchy R."/>
            <person name="Gladieux P."/>
            <person name="Hiltunen Thoren M."/>
            <person name="Johannesson H."/>
        </authorList>
    </citation>
    <scope>NUCLEOTIDE SEQUENCE</scope>
    <source>
        <strain evidence="2">CBS 731.68</strain>
    </source>
</reference>